<feature type="transmembrane region" description="Helical" evidence="1">
    <location>
        <begin position="12"/>
        <end position="32"/>
    </location>
</feature>
<dbReference type="PROSITE" id="PS00409">
    <property type="entry name" value="PROKAR_NTER_METHYL"/>
    <property type="match status" value="1"/>
</dbReference>
<dbReference type="AlphaFoldDB" id="A0A174RFD7"/>
<keyword evidence="1" id="KW-0812">Transmembrane</keyword>
<dbReference type="InterPro" id="IPR045584">
    <property type="entry name" value="Pilin-like"/>
</dbReference>
<evidence type="ECO:0000313" key="3">
    <source>
        <dbReference type="Proteomes" id="UP000095563"/>
    </source>
</evidence>
<dbReference type="Proteomes" id="UP000095563">
    <property type="component" value="Unassembled WGS sequence"/>
</dbReference>
<dbReference type="NCBIfam" id="TIGR02532">
    <property type="entry name" value="IV_pilin_GFxxxE"/>
    <property type="match status" value="1"/>
</dbReference>
<dbReference type="Gene3D" id="3.30.700.10">
    <property type="entry name" value="Glycoprotein, Type 4 Pilin"/>
    <property type="match status" value="1"/>
</dbReference>
<dbReference type="RefSeq" id="WP_055206941.1">
    <property type="nucleotide sequence ID" value="NZ_CZBO01000001.1"/>
</dbReference>
<accession>A0A174RFD7</accession>
<evidence type="ECO:0000313" key="2">
    <source>
        <dbReference type="EMBL" id="CUP82766.1"/>
    </source>
</evidence>
<reference evidence="2 3" key="1">
    <citation type="submission" date="2015-09" db="EMBL/GenBank/DDBJ databases">
        <authorList>
            <consortium name="Pathogen Informatics"/>
        </authorList>
    </citation>
    <scope>NUCLEOTIDE SEQUENCE [LARGE SCALE GENOMIC DNA]</scope>
    <source>
        <strain evidence="2 3">2789STDY5834956</strain>
    </source>
</reference>
<dbReference type="Pfam" id="PF07963">
    <property type="entry name" value="N_methyl"/>
    <property type="match status" value="1"/>
</dbReference>
<proteinExistence type="predicted"/>
<gene>
    <name evidence="2" type="ORF">ERS852568_00947</name>
</gene>
<evidence type="ECO:0000256" key="1">
    <source>
        <dbReference type="SAM" id="Phobius"/>
    </source>
</evidence>
<dbReference type="SUPFAM" id="SSF54523">
    <property type="entry name" value="Pili subunits"/>
    <property type="match status" value="1"/>
</dbReference>
<organism evidence="2 3">
    <name type="scientific">Clostridium baratii</name>
    <dbReference type="NCBI Taxonomy" id="1561"/>
    <lineage>
        <taxon>Bacteria</taxon>
        <taxon>Bacillati</taxon>
        <taxon>Bacillota</taxon>
        <taxon>Clostridia</taxon>
        <taxon>Eubacteriales</taxon>
        <taxon>Clostridiaceae</taxon>
        <taxon>Clostridium</taxon>
    </lineage>
</organism>
<keyword evidence="1" id="KW-0472">Membrane</keyword>
<dbReference type="InterPro" id="IPR012902">
    <property type="entry name" value="N_methyl_site"/>
</dbReference>
<protein>
    <submittedName>
        <fullName evidence="2">Tfp pilus assembly protein PilE</fullName>
    </submittedName>
</protein>
<sequence>MKKKGFTLIELIAVISIMTVLLTAILGIYVNYAKRSSITRNRTDIQNNFSNSKEKIKNKMKNNNTIILDKKMNISSSAINKDLKPEKVYLEITSKKDNEESEKVIFLVSFINKNNKEKELFFVETDKDNLDDKGGTITLNKISSFEEVTTNVSDFDVKKFNGGFLFDISFSINNTKRSYEFLLSEKNDELVINNDDKDEDDNNNEESNLDDFFKSISGITLLNGGNIQVEGSFTFINSSYFVGNLTSNGQSSEIQLKDIITSTVGSPVFISNVSNSNKGNIKPQTLPLAFKKGNYISNDYYRSSISDEIDKLSNKRNGAVALLDSDYEYKIYNNYNDITKEDISDSIGAIIRLGYNKYIILINGNLNIEDTLINGVSMFIYSSRNIRVTKSTNAWLDTSIVCGGNLIIDSPSVYIYSEYKVDDATKKCISKFLIQ</sequence>
<keyword evidence="1" id="KW-1133">Transmembrane helix</keyword>
<name>A0A174RFD7_9CLOT</name>
<dbReference type="EMBL" id="CZBO01000001">
    <property type="protein sequence ID" value="CUP82766.1"/>
    <property type="molecule type" value="Genomic_DNA"/>
</dbReference>